<feature type="non-terminal residue" evidence="1">
    <location>
        <position position="1"/>
    </location>
</feature>
<dbReference type="EMBL" id="CAJVQB010037100">
    <property type="protein sequence ID" value="CAG8824839.1"/>
    <property type="molecule type" value="Genomic_DNA"/>
</dbReference>
<protein>
    <submittedName>
        <fullName evidence="1">6381_t:CDS:1</fullName>
    </submittedName>
</protein>
<accession>A0ABN7WB56</accession>
<organism evidence="1 2">
    <name type="scientific">Gigaspora margarita</name>
    <dbReference type="NCBI Taxonomy" id="4874"/>
    <lineage>
        <taxon>Eukaryota</taxon>
        <taxon>Fungi</taxon>
        <taxon>Fungi incertae sedis</taxon>
        <taxon>Mucoromycota</taxon>
        <taxon>Glomeromycotina</taxon>
        <taxon>Glomeromycetes</taxon>
        <taxon>Diversisporales</taxon>
        <taxon>Gigasporaceae</taxon>
        <taxon>Gigaspora</taxon>
    </lineage>
</organism>
<dbReference type="Proteomes" id="UP000789901">
    <property type="component" value="Unassembled WGS sequence"/>
</dbReference>
<gene>
    <name evidence="1" type="ORF">GMARGA_LOCUS28676</name>
</gene>
<evidence type="ECO:0000313" key="1">
    <source>
        <dbReference type="EMBL" id="CAG8824839.1"/>
    </source>
</evidence>
<proteinExistence type="predicted"/>
<comment type="caution">
    <text evidence="1">The sequence shown here is derived from an EMBL/GenBank/DDBJ whole genome shotgun (WGS) entry which is preliminary data.</text>
</comment>
<name>A0ABN7WB56_GIGMA</name>
<keyword evidence="2" id="KW-1185">Reference proteome</keyword>
<sequence>QYNKDSDYVVITQLEGPYNELTRLFWITTFSIFVGIDNNFKTRVFAQALTKYKILVDYSWILEYILEALKARSKLHRDIVKKFVADFYHIHNSQSHNQFQLKYNEMLTKYEPDQSYSEKSFIQVIKLINSILKKQLDQGTLLKNLIKVIESELDKESYYNYIKNYYGSNVAIGLLTTYNTIFKDTENVLKDYLFESAPSEILSYITIAQRTKNHAIQELYFINEIRTSNVYIPSIRKKINKRIEFGSTKSVVKTSMQIAIEEGITLELTRLLTQFITIYCCNTRLNIKNIYCSILHLINDQELSMLANNKQQLLSDNVSYNIIEISNPEYYKPRGYPPKCLKLATEKNYSLCKLQSSKTCSYCQKKKNIILEDM</sequence>
<evidence type="ECO:0000313" key="2">
    <source>
        <dbReference type="Proteomes" id="UP000789901"/>
    </source>
</evidence>
<reference evidence="1 2" key="1">
    <citation type="submission" date="2021-06" db="EMBL/GenBank/DDBJ databases">
        <authorList>
            <person name="Kallberg Y."/>
            <person name="Tangrot J."/>
            <person name="Rosling A."/>
        </authorList>
    </citation>
    <scope>NUCLEOTIDE SEQUENCE [LARGE SCALE GENOMIC DNA]</scope>
    <source>
        <strain evidence="1 2">120-4 pot B 10/14</strain>
    </source>
</reference>